<dbReference type="Pfam" id="PF02466">
    <property type="entry name" value="Tim17"/>
    <property type="match status" value="1"/>
</dbReference>
<dbReference type="PANTHER" id="PTHR14110:SF6">
    <property type="entry name" value="OS04G0405100 PROTEIN"/>
    <property type="match status" value="1"/>
</dbReference>
<evidence type="ECO:0000256" key="4">
    <source>
        <dbReference type="ARBA" id="ARBA00023136"/>
    </source>
</evidence>
<name>D8R0Q2_SELML</name>
<evidence type="ECO:0000259" key="5">
    <source>
        <dbReference type="Pfam" id="PF00536"/>
    </source>
</evidence>
<dbReference type="Pfam" id="PF00536">
    <property type="entry name" value="SAM_1"/>
    <property type="match status" value="1"/>
</dbReference>
<dbReference type="Proteomes" id="UP000001514">
    <property type="component" value="Unassembled WGS sequence"/>
</dbReference>
<feature type="non-terminal residue" evidence="6">
    <location>
        <position position="1"/>
    </location>
</feature>
<keyword evidence="4" id="KW-0472">Membrane</keyword>
<dbReference type="PANTHER" id="PTHR14110">
    <property type="entry name" value="MITOCHONDRIAL IMPORT INNER MEMBRANE TRANSLOCASE SUBUNIT TIM22"/>
    <property type="match status" value="1"/>
</dbReference>
<dbReference type="GO" id="GO:0042721">
    <property type="term" value="C:TIM22 mitochondrial import inner membrane insertion complex"/>
    <property type="evidence" value="ECO:0007669"/>
    <property type="project" value="InterPro"/>
</dbReference>
<dbReference type="Gene3D" id="1.10.150.50">
    <property type="entry name" value="Transcription Factor, Ets-1"/>
    <property type="match status" value="1"/>
</dbReference>
<keyword evidence="2" id="KW-0812">Transmembrane</keyword>
<dbReference type="InterPro" id="IPR001660">
    <property type="entry name" value="SAM"/>
</dbReference>
<dbReference type="Gramene" id="EFJ35014">
    <property type="protein sequence ID" value="EFJ35014"/>
    <property type="gene ID" value="SELMODRAFT_81847"/>
</dbReference>
<sequence length="244" mass="25747">GSLEAMEAVQERLGKLDAGFKQWLRQQSAPVEVAIVTAGGAAQGGAIGGLMGRLTADAAAGAPPMGNQLPQTNPQMMVCNLNFQAFAGGPWAQARNFAVMSGVNSGLTCVMKRLRGGVEDAQTSMVAGFGSGACLSIASGMGGENPVASAVTTGLSFGLIQAAMFKVTQKFYQPPGDDIQYLRSKNMLRVLGLEKYEKNFKKGYLTDETLPLLTDSALRDVKIPPGPRLLILHHIERSGRAHIV</sequence>
<evidence type="ECO:0000256" key="3">
    <source>
        <dbReference type="ARBA" id="ARBA00022989"/>
    </source>
</evidence>
<dbReference type="InParanoid" id="D8R0Q2"/>
<dbReference type="OMA" id="QSEDTYY"/>
<dbReference type="eggNOG" id="ENOG502QPIB">
    <property type="taxonomic scope" value="Eukaryota"/>
</dbReference>
<evidence type="ECO:0000313" key="7">
    <source>
        <dbReference type="Proteomes" id="UP000001514"/>
    </source>
</evidence>
<dbReference type="GO" id="GO:0008320">
    <property type="term" value="F:protein transmembrane transporter activity"/>
    <property type="evidence" value="ECO:0000318"/>
    <property type="project" value="GO_Central"/>
</dbReference>
<dbReference type="InterPro" id="IPR013761">
    <property type="entry name" value="SAM/pointed_sf"/>
</dbReference>
<reference evidence="6 7" key="1">
    <citation type="journal article" date="2011" name="Science">
        <title>The Selaginella genome identifies genetic changes associated with the evolution of vascular plants.</title>
        <authorList>
            <person name="Banks J.A."/>
            <person name="Nishiyama T."/>
            <person name="Hasebe M."/>
            <person name="Bowman J.L."/>
            <person name="Gribskov M."/>
            <person name="dePamphilis C."/>
            <person name="Albert V.A."/>
            <person name="Aono N."/>
            <person name="Aoyama T."/>
            <person name="Ambrose B.A."/>
            <person name="Ashton N.W."/>
            <person name="Axtell M.J."/>
            <person name="Barker E."/>
            <person name="Barker M.S."/>
            <person name="Bennetzen J.L."/>
            <person name="Bonawitz N.D."/>
            <person name="Chapple C."/>
            <person name="Cheng C."/>
            <person name="Correa L.G."/>
            <person name="Dacre M."/>
            <person name="DeBarry J."/>
            <person name="Dreyer I."/>
            <person name="Elias M."/>
            <person name="Engstrom E.M."/>
            <person name="Estelle M."/>
            <person name="Feng L."/>
            <person name="Finet C."/>
            <person name="Floyd S.K."/>
            <person name="Frommer W.B."/>
            <person name="Fujita T."/>
            <person name="Gramzow L."/>
            <person name="Gutensohn M."/>
            <person name="Harholt J."/>
            <person name="Hattori M."/>
            <person name="Heyl A."/>
            <person name="Hirai T."/>
            <person name="Hiwatashi Y."/>
            <person name="Ishikawa M."/>
            <person name="Iwata M."/>
            <person name="Karol K.G."/>
            <person name="Koehler B."/>
            <person name="Kolukisaoglu U."/>
            <person name="Kubo M."/>
            <person name="Kurata T."/>
            <person name="Lalonde S."/>
            <person name="Li K."/>
            <person name="Li Y."/>
            <person name="Litt A."/>
            <person name="Lyons E."/>
            <person name="Manning G."/>
            <person name="Maruyama T."/>
            <person name="Michael T.P."/>
            <person name="Mikami K."/>
            <person name="Miyazaki S."/>
            <person name="Morinaga S."/>
            <person name="Murata T."/>
            <person name="Mueller-Roeber B."/>
            <person name="Nelson D.R."/>
            <person name="Obara M."/>
            <person name="Oguri Y."/>
            <person name="Olmstead R.G."/>
            <person name="Onodera N."/>
            <person name="Petersen B.L."/>
            <person name="Pils B."/>
            <person name="Prigge M."/>
            <person name="Rensing S.A."/>
            <person name="Riano-Pachon D.M."/>
            <person name="Roberts A.W."/>
            <person name="Sato Y."/>
            <person name="Scheller H.V."/>
            <person name="Schulz B."/>
            <person name="Schulz C."/>
            <person name="Shakirov E.V."/>
            <person name="Shibagaki N."/>
            <person name="Shinohara N."/>
            <person name="Shippen D.E."/>
            <person name="Soerensen I."/>
            <person name="Sotooka R."/>
            <person name="Sugimoto N."/>
            <person name="Sugita M."/>
            <person name="Sumikawa N."/>
            <person name="Tanurdzic M."/>
            <person name="Theissen G."/>
            <person name="Ulvskov P."/>
            <person name="Wakazuki S."/>
            <person name="Weng J.K."/>
            <person name="Willats W.W."/>
            <person name="Wipf D."/>
            <person name="Wolf P.G."/>
            <person name="Yang L."/>
            <person name="Zimmer A.D."/>
            <person name="Zhu Q."/>
            <person name="Mitros T."/>
            <person name="Hellsten U."/>
            <person name="Loque D."/>
            <person name="Otillar R."/>
            <person name="Salamov A."/>
            <person name="Schmutz J."/>
            <person name="Shapiro H."/>
            <person name="Lindquist E."/>
            <person name="Lucas S."/>
            <person name="Rokhsar D."/>
            <person name="Grigoriev I.V."/>
        </authorList>
    </citation>
    <scope>NUCLEOTIDE SEQUENCE [LARGE SCALE GENOMIC DNA]</scope>
</reference>
<dbReference type="InterPro" id="IPR039175">
    <property type="entry name" value="TIM22"/>
</dbReference>
<keyword evidence="3" id="KW-1133">Transmembrane helix</keyword>
<evidence type="ECO:0000313" key="6">
    <source>
        <dbReference type="EMBL" id="EFJ35014.1"/>
    </source>
</evidence>
<comment type="subcellular location">
    <subcellularLocation>
        <location evidence="1">Membrane</location>
        <topology evidence="1">Multi-pass membrane protein</topology>
    </subcellularLocation>
</comment>
<dbReference type="KEGG" id="smo:SELMODRAFT_81847"/>
<dbReference type="AlphaFoldDB" id="D8R0Q2"/>
<dbReference type="STRING" id="88036.D8R0Q2"/>
<dbReference type="CDD" id="cd09487">
    <property type="entry name" value="SAM_superfamily"/>
    <property type="match status" value="1"/>
</dbReference>
<dbReference type="HOGENOM" id="CLU_072970_0_0_1"/>
<dbReference type="GO" id="GO:0009706">
    <property type="term" value="C:chloroplast inner membrane"/>
    <property type="evidence" value="ECO:0000318"/>
    <property type="project" value="GO_Central"/>
</dbReference>
<gene>
    <name evidence="6" type="ORF">SELMODRAFT_81847</name>
</gene>
<evidence type="ECO:0000256" key="1">
    <source>
        <dbReference type="ARBA" id="ARBA00004141"/>
    </source>
</evidence>
<evidence type="ECO:0000256" key="2">
    <source>
        <dbReference type="ARBA" id="ARBA00022692"/>
    </source>
</evidence>
<organism evidence="7">
    <name type="scientific">Selaginella moellendorffii</name>
    <name type="common">Spikemoss</name>
    <dbReference type="NCBI Taxonomy" id="88036"/>
    <lineage>
        <taxon>Eukaryota</taxon>
        <taxon>Viridiplantae</taxon>
        <taxon>Streptophyta</taxon>
        <taxon>Embryophyta</taxon>
        <taxon>Tracheophyta</taxon>
        <taxon>Lycopodiopsida</taxon>
        <taxon>Selaginellales</taxon>
        <taxon>Selaginellaceae</taxon>
        <taxon>Selaginella</taxon>
    </lineage>
</organism>
<accession>D8R0Q2</accession>
<dbReference type="GO" id="GO:0045036">
    <property type="term" value="P:protein targeting to chloroplast"/>
    <property type="evidence" value="ECO:0000318"/>
    <property type="project" value="GO_Central"/>
</dbReference>
<dbReference type="SUPFAM" id="SSF47769">
    <property type="entry name" value="SAM/Pointed domain"/>
    <property type="match status" value="1"/>
</dbReference>
<keyword evidence="7" id="KW-1185">Reference proteome</keyword>
<dbReference type="GO" id="GO:0045039">
    <property type="term" value="P:protein insertion into mitochondrial inner membrane"/>
    <property type="evidence" value="ECO:0007669"/>
    <property type="project" value="InterPro"/>
</dbReference>
<proteinExistence type="predicted"/>
<feature type="domain" description="SAM" evidence="5">
    <location>
        <begin position="188"/>
        <end position="237"/>
    </location>
</feature>
<dbReference type="FunCoup" id="D8R0Q2">
    <property type="interactions" value="2608"/>
</dbReference>
<protein>
    <recommendedName>
        <fullName evidence="5">SAM domain-containing protein</fullName>
    </recommendedName>
</protein>
<dbReference type="EMBL" id="GL377569">
    <property type="protein sequence ID" value="EFJ35014.1"/>
    <property type="molecule type" value="Genomic_DNA"/>
</dbReference>